<organism evidence="2 3">
    <name type="scientific">Halorubrum ejinorense</name>
    <dbReference type="NCBI Taxonomy" id="425309"/>
    <lineage>
        <taxon>Archaea</taxon>
        <taxon>Methanobacteriati</taxon>
        <taxon>Methanobacteriota</taxon>
        <taxon>Stenosarchaea group</taxon>
        <taxon>Halobacteria</taxon>
        <taxon>Halobacteriales</taxon>
        <taxon>Haloferacaceae</taxon>
        <taxon>Halorubrum</taxon>
    </lineage>
</organism>
<evidence type="ECO:0000313" key="3">
    <source>
        <dbReference type="Proteomes" id="UP001501425"/>
    </source>
</evidence>
<keyword evidence="1" id="KW-1133">Transmembrane helix</keyword>
<proteinExistence type="predicted"/>
<keyword evidence="1" id="KW-0812">Transmembrane</keyword>
<evidence type="ECO:0000313" key="2">
    <source>
        <dbReference type="EMBL" id="GAA0538785.1"/>
    </source>
</evidence>
<reference evidence="2" key="2">
    <citation type="submission" date="2023-12" db="EMBL/GenBank/DDBJ databases">
        <authorList>
            <person name="Sun Q."/>
            <person name="Inoue M."/>
        </authorList>
    </citation>
    <scope>NUCLEOTIDE SEQUENCE</scope>
    <source>
        <strain evidence="2">JCM 14265</strain>
    </source>
</reference>
<dbReference type="EMBL" id="BAAADQ010000004">
    <property type="protein sequence ID" value="GAA0538785.1"/>
    <property type="molecule type" value="Genomic_DNA"/>
</dbReference>
<feature type="transmembrane region" description="Helical" evidence="1">
    <location>
        <begin position="100"/>
        <end position="122"/>
    </location>
</feature>
<dbReference type="Proteomes" id="UP001501425">
    <property type="component" value="Unassembled WGS sequence"/>
</dbReference>
<sequence>MVTATPETRETVNRAPRRREESILLAPTLKLRQIEERRMLRQFLGVLGVLTTLAPDRIVDVFETVAVENPEEITVHSWFGPLIRAEGVVITLAALRGGRLYAWLMNVTGIFGAVLLFIPRLYEHIAGPLVYEDPESVKWNEHLTDGVRVIGAVYVLLALLDRRRRNRT</sequence>
<reference evidence="2" key="1">
    <citation type="journal article" date="2014" name="Int. J. Syst. Evol. Microbiol.">
        <title>Complete genome sequence of Corynebacterium casei LMG S-19264T (=DSM 44701T), isolated from a smear-ripened cheese.</title>
        <authorList>
            <consortium name="US DOE Joint Genome Institute (JGI-PGF)"/>
            <person name="Walter F."/>
            <person name="Albersmeier A."/>
            <person name="Kalinowski J."/>
            <person name="Ruckert C."/>
        </authorList>
    </citation>
    <scope>NUCLEOTIDE SEQUENCE</scope>
    <source>
        <strain evidence="2">JCM 14265</strain>
    </source>
</reference>
<name>A0AAV3SQB5_9EURY</name>
<gene>
    <name evidence="2" type="ORF">GCM10008994_12450</name>
</gene>
<protein>
    <submittedName>
        <fullName evidence="2">Uncharacterized protein</fullName>
    </submittedName>
</protein>
<accession>A0AAV3SQB5</accession>
<dbReference type="AlphaFoldDB" id="A0AAV3SQB5"/>
<feature type="transmembrane region" description="Helical" evidence="1">
    <location>
        <begin position="142"/>
        <end position="160"/>
    </location>
</feature>
<evidence type="ECO:0000256" key="1">
    <source>
        <dbReference type="SAM" id="Phobius"/>
    </source>
</evidence>
<keyword evidence="1" id="KW-0472">Membrane</keyword>
<comment type="caution">
    <text evidence="2">The sequence shown here is derived from an EMBL/GenBank/DDBJ whole genome shotgun (WGS) entry which is preliminary data.</text>
</comment>